<proteinExistence type="predicted"/>
<evidence type="ECO:0000313" key="3">
    <source>
        <dbReference type="EMBL" id="MCP2161215.1"/>
    </source>
</evidence>
<evidence type="ECO:0000259" key="1">
    <source>
        <dbReference type="Pfam" id="PF00326"/>
    </source>
</evidence>
<dbReference type="Pfam" id="PF12697">
    <property type="entry name" value="Abhydrolase_6"/>
    <property type="match status" value="1"/>
</dbReference>
<dbReference type="InterPro" id="IPR001375">
    <property type="entry name" value="Peptidase_S9_cat"/>
</dbReference>
<organism evidence="3 4">
    <name type="scientific">Williamsia serinedens</name>
    <dbReference type="NCBI Taxonomy" id="391736"/>
    <lineage>
        <taxon>Bacteria</taxon>
        <taxon>Bacillati</taxon>
        <taxon>Actinomycetota</taxon>
        <taxon>Actinomycetes</taxon>
        <taxon>Mycobacteriales</taxon>
        <taxon>Nocardiaceae</taxon>
        <taxon>Williamsia</taxon>
    </lineage>
</organism>
<dbReference type="InterPro" id="IPR029058">
    <property type="entry name" value="AB_hydrolase_fold"/>
</dbReference>
<sequence>MTSHGPFAVVLVLPGGTDASREPFSWRSPSALRMYPFTASIAVRRPRRVRVRQVAYELYGWNDDAAPLAPAWAALERASTAAPGVPIHLIGHSMGGRVAAHLAADPRVHGVLALAPWWQHADWRHIHDGVRVVAMHGTADTRTYASRTEKGVAELRARGLDATYVPVPDGGHAMLDHVLDWQRAALRFVASALSDVPARSSEARGPGST</sequence>
<reference evidence="3 4" key="1">
    <citation type="submission" date="2022-06" db="EMBL/GenBank/DDBJ databases">
        <title>Genomic Encyclopedia of Archaeal and Bacterial Type Strains, Phase II (KMG-II): from individual species to whole genera.</title>
        <authorList>
            <person name="Goeker M."/>
        </authorList>
    </citation>
    <scope>NUCLEOTIDE SEQUENCE [LARGE SCALE GENOMIC DNA]</scope>
    <source>
        <strain evidence="3 4">DSM 45037</strain>
    </source>
</reference>
<keyword evidence="4" id="KW-1185">Reference proteome</keyword>
<dbReference type="Pfam" id="PF00326">
    <property type="entry name" value="Peptidase_S9"/>
    <property type="match status" value="1"/>
</dbReference>
<dbReference type="GO" id="GO:0016787">
    <property type="term" value="F:hydrolase activity"/>
    <property type="evidence" value="ECO:0007669"/>
    <property type="project" value="UniProtKB-KW"/>
</dbReference>
<name>A0ABT1H3L3_9NOCA</name>
<feature type="domain" description="AB hydrolase-1" evidence="2">
    <location>
        <begin position="10"/>
        <end position="116"/>
    </location>
</feature>
<comment type="caution">
    <text evidence="3">The sequence shown here is derived from an EMBL/GenBank/DDBJ whole genome shotgun (WGS) entry which is preliminary data.</text>
</comment>
<dbReference type="SUPFAM" id="SSF53474">
    <property type="entry name" value="alpha/beta-Hydrolases"/>
    <property type="match status" value="1"/>
</dbReference>
<dbReference type="RefSeq" id="WP_253654796.1">
    <property type="nucleotide sequence ID" value="NZ_BAAAOE010000002.1"/>
</dbReference>
<accession>A0ABT1H3L3</accession>
<dbReference type="EMBL" id="JAMTCG010000004">
    <property type="protein sequence ID" value="MCP2161215.1"/>
    <property type="molecule type" value="Genomic_DNA"/>
</dbReference>
<feature type="domain" description="Peptidase S9 prolyl oligopeptidase catalytic" evidence="1">
    <location>
        <begin position="129"/>
        <end position="193"/>
    </location>
</feature>
<dbReference type="Proteomes" id="UP001205740">
    <property type="component" value="Unassembled WGS sequence"/>
</dbReference>
<evidence type="ECO:0000313" key="4">
    <source>
        <dbReference type="Proteomes" id="UP001205740"/>
    </source>
</evidence>
<keyword evidence="3" id="KW-0378">Hydrolase</keyword>
<gene>
    <name evidence="3" type="ORF">LX12_002410</name>
</gene>
<dbReference type="InterPro" id="IPR000073">
    <property type="entry name" value="AB_hydrolase_1"/>
</dbReference>
<dbReference type="Gene3D" id="3.40.50.1820">
    <property type="entry name" value="alpha/beta hydrolase"/>
    <property type="match status" value="1"/>
</dbReference>
<evidence type="ECO:0000259" key="2">
    <source>
        <dbReference type="Pfam" id="PF12697"/>
    </source>
</evidence>
<protein>
    <submittedName>
        <fullName evidence="3">Alpha/beta hydrolase family protein</fullName>
    </submittedName>
</protein>